<evidence type="ECO:0000256" key="5">
    <source>
        <dbReference type="ARBA" id="ARBA00035114"/>
    </source>
</evidence>
<evidence type="ECO:0000256" key="3">
    <source>
        <dbReference type="ARBA" id="ARBA00022989"/>
    </source>
</evidence>
<feature type="coiled-coil region" evidence="6">
    <location>
        <begin position="352"/>
        <end position="379"/>
    </location>
</feature>
<dbReference type="OrthoDB" id="1878996at2759"/>
<keyword evidence="6" id="KW-0175">Coiled coil</keyword>
<comment type="subcellular location">
    <subcellularLocation>
        <location evidence="1">Membrane</location>
        <topology evidence="1">Single-pass membrane protein</topology>
    </subcellularLocation>
</comment>
<dbReference type="Proteomes" id="UP000036987">
    <property type="component" value="Unassembled WGS sequence"/>
</dbReference>
<evidence type="ECO:0000313" key="7">
    <source>
        <dbReference type="EMBL" id="KMZ63052.1"/>
    </source>
</evidence>
<protein>
    <submittedName>
        <fullName evidence="7">Uncharacterized protein</fullName>
    </submittedName>
</protein>
<dbReference type="AlphaFoldDB" id="A0A0K9P496"/>
<evidence type="ECO:0000256" key="2">
    <source>
        <dbReference type="ARBA" id="ARBA00022692"/>
    </source>
</evidence>
<sequence length="408" mass="45578">MWKPATEHGGSSILSSSIKAIRNSSSMFSMRWSQASVETELEELDLFQIHVTEGLSSLLNLSSDDRYSLLTIDFLISLLDVYLRLDEEFKGLLPLVQSQNPAAGAGAVSVLAKPPLDRIITDYLDRSIKSLDICTAVTNSLDMLSYSNRDADIAVAVIRGKSPNKAQFNRAKNATLKLLSVISPLRSSSPKRAWSFGRTGSQDDLTGDSLKYPQRTLSLTLSKNWSATKQLATMEANLHPPRGGEESALNLAFYTMSSVQVLVMWLLVASFPSLERCPVPGFPLPPQKLLWSGPMWEIHERITDEWKKERRGAANVMPSAMLAEVHGLEKYGKRLMELGDSTAVFPVEGDLAEEMEKEVKEMERISRVIEEEVEKLQKRISDVFRAIIRCRAYVIDLKSQNTPPSRFV</sequence>
<gene>
    <name evidence="7" type="ORF">ZOSMA_42G00910</name>
</gene>
<dbReference type="GO" id="GO:0016020">
    <property type="term" value="C:membrane"/>
    <property type="evidence" value="ECO:0007669"/>
    <property type="project" value="UniProtKB-SubCell"/>
</dbReference>
<evidence type="ECO:0000256" key="4">
    <source>
        <dbReference type="ARBA" id="ARBA00023136"/>
    </source>
</evidence>
<evidence type="ECO:0000256" key="1">
    <source>
        <dbReference type="ARBA" id="ARBA00004167"/>
    </source>
</evidence>
<evidence type="ECO:0000313" key="8">
    <source>
        <dbReference type="Proteomes" id="UP000036987"/>
    </source>
</evidence>
<comment type="similarity">
    <text evidence="5">Belongs to the ROH1 family.</text>
</comment>
<name>A0A0K9P496_ZOSMR</name>
<evidence type="ECO:0000256" key="6">
    <source>
        <dbReference type="SAM" id="Coils"/>
    </source>
</evidence>
<dbReference type="OMA" id="SHVSKNW"/>
<keyword evidence="2" id="KW-0812">Transmembrane</keyword>
<keyword evidence="4" id="KW-0472">Membrane</keyword>
<dbReference type="PANTHER" id="PTHR31509">
    <property type="entry name" value="BPS1-LIKE PROTEIN"/>
    <property type="match status" value="1"/>
</dbReference>
<accession>A0A0K9P496</accession>
<comment type="caution">
    <text evidence="7">The sequence shown here is derived from an EMBL/GenBank/DDBJ whole genome shotgun (WGS) entry which is preliminary data.</text>
</comment>
<keyword evidence="3" id="KW-1133">Transmembrane helix</keyword>
<proteinExistence type="inferred from homology"/>
<dbReference type="Pfam" id="PF05633">
    <property type="entry name" value="ROH1-like"/>
    <property type="match status" value="1"/>
</dbReference>
<dbReference type="InterPro" id="IPR008511">
    <property type="entry name" value="ROH1-like"/>
</dbReference>
<reference evidence="8" key="1">
    <citation type="journal article" date="2016" name="Nature">
        <title>The genome of the seagrass Zostera marina reveals angiosperm adaptation to the sea.</title>
        <authorList>
            <person name="Olsen J.L."/>
            <person name="Rouze P."/>
            <person name="Verhelst B."/>
            <person name="Lin Y.-C."/>
            <person name="Bayer T."/>
            <person name="Collen J."/>
            <person name="Dattolo E."/>
            <person name="De Paoli E."/>
            <person name="Dittami S."/>
            <person name="Maumus F."/>
            <person name="Michel G."/>
            <person name="Kersting A."/>
            <person name="Lauritano C."/>
            <person name="Lohaus R."/>
            <person name="Toepel M."/>
            <person name="Tonon T."/>
            <person name="Vanneste K."/>
            <person name="Amirebrahimi M."/>
            <person name="Brakel J."/>
            <person name="Bostroem C."/>
            <person name="Chovatia M."/>
            <person name="Grimwood J."/>
            <person name="Jenkins J.W."/>
            <person name="Jueterbock A."/>
            <person name="Mraz A."/>
            <person name="Stam W.T."/>
            <person name="Tice H."/>
            <person name="Bornberg-Bauer E."/>
            <person name="Green P.J."/>
            <person name="Pearson G.A."/>
            <person name="Procaccini G."/>
            <person name="Duarte C.M."/>
            <person name="Schmutz J."/>
            <person name="Reusch T.B.H."/>
            <person name="Van de Peer Y."/>
        </authorList>
    </citation>
    <scope>NUCLEOTIDE SEQUENCE [LARGE SCALE GENOMIC DNA]</scope>
    <source>
        <strain evidence="8">cv. Finnish</strain>
    </source>
</reference>
<organism evidence="7 8">
    <name type="scientific">Zostera marina</name>
    <name type="common">Eelgrass</name>
    <dbReference type="NCBI Taxonomy" id="29655"/>
    <lineage>
        <taxon>Eukaryota</taxon>
        <taxon>Viridiplantae</taxon>
        <taxon>Streptophyta</taxon>
        <taxon>Embryophyta</taxon>
        <taxon>Tracheophyta</taxon>
        <taxon>Spermatophyta</taxon>
        <taxon>Magnoliopsida</taxon>
        <taxon>Liliopsida</taxon>
        <taxon>Zosteraceae</taxon>
        <taxon>Zostera</taxon>
    </lineage>
</organism>
<dbReference type="EMBL" id="LFYR01001279">
    <property type="protein sequence ID" value="KMZ63052.1"/>
    <property type="molecule type" value="Genomic_DNA"/>
</dbReference>
<keyword evidence="8" id="KW-1185">Reference proteome</keyword>